<name>A0AAE0PK18_SORBR</name>
<comment type="caution">
    <text evidence="2">The sequence shown here is derived from an EMBL/GenBank/DDBJ whole genome shotgun (WGS) entry which is preliminary data.</text>
</comment>
<reference evidence="2" key="1">
    <citation type="journal article" date="2023" name="Mol. Phylogenet. Evol.">
        <title>Genome-scale phylogeny and comparative genomics of the fungal order Sordariales.</title>
        <authorList>
            <person name="Hensen N."/>
            <person name="Bonometti L."/>
            <person name="Westerberg I."/>
            <person name="Brannstrom I.O."/>
            <person name="Guillou S."/>
            <person name="Cros-Aarteil S."/>
            <person name="Calhoun S."/>
            <person name="Haridas S."/>
            <person name="Kuo A."/>
            <person name="Mondo S."/>
            <person name="Pangilinan J."/>
            <person name="Riley R."/>
            <person name="LaButti K."/>
            <person name="Andreopoulos B."/>
            <person name="Lipzen A."/>
            <person name="Chen C."/>
            <person name="Yan M."/>
            <person name="Daum C."/>
            <person name="Ng V."/>
            <person name="Clum A."/>
            <person name="Steindorff A."/>
            <person name="Ohm R.A."/>
            <person name="Martin F."/>
            <person name="Silar P."/>
            <person name="Natvig D.O."/>
            <person name="Lalanne C."/>
            <person name="Gautier V."/>
            <person name="Ament-Velasquez S.L."/>
            <person name="Kruys A."/>
            <person name="Hutchinson M.I."/>
            <person name="Powell A.J."/>
            <person name="Barry K."/>
            <person name="Miller A.N."/>
            <person name="Grigoriev I.V."/>
            <person name="Debuchy R."/>
            <person name="Gladieux P."/>
            <person name="Hiltunen Thoren M."/>
            <person name="Johannesson H."/>
        </authorList>
    </citation>
    <scope>NUCLEOTIDE SEQUENCE</scope>
    <source>
        <strain evidence="2">FGSC 1904</strain>
    </source>
</reference>
<proteinExistence type="predicted"/>
<evidence type="ECO:0000313" key="3">
    <source>
        <dbReference type="Proteomes" id="UP001281003"/>
    </source>
</evidence>
<sequence>MLLSKASGIIGGAMPSTGRLSTALTGCQRGKKDPQANWKLRAWLMQSTPRLPRVAKNHPQQLTSSELLRFLLATTEHCTAGNDSAPEDFPLYSSMSAIWLQLGPRRLVECTTYATNDSNRRRRNTLLANYTKHSLQGTATLKSNPSCPRNNLPMDPNWPSMRSSDDHVNVSGSMPNTHLNNSGILDASSYGGNELDPELVPCTQPWFGNTSQMFSSASNHSVPRLDMPNAGLYPDIFPSPAESVFGGTDYGWYPNNSLQQANHLEGLESAQSTGMISGGHSGTAFNAMGLANNNNAHHPTMSLSRSSFNSNAQPVDDINSIVAINTQINGYGQALSFYHGSSFDPALTIPTSAMPNSMSIPAIAPAFPPLTTTETNLTSATPTTVADYRSNYGTPVSDYPEPETSTNAGKSKGSQKRVYRTSYDNHASHRYTCHPCRFSTDVKRDFTRHRDTDKHKKKALPQVTEQEDEVQEQQVEIQHIRAERQEGDNYGRRTRRMR</sequence>
<reference evidence="2" key="2">
    <citation type="submission" date="2023-07" db="EMBL/GenBank/DDBJ databases">
        <authorList>
            <consortium name="Lawrence Berkeley National Laboratory"/>
            <person name="Haridas S."/>
            <person name="Hensen N."/>
            <person name="Bonometti L."/>
            <person name="Westerberg I."/>
            <person name="Brannstrom I.O."/>
            <person name="Guillou S."/>
            <person name="Cros-Aarteil S."/>
            <person name="Calhoun S."/>
            <person name="Kuo A."/>
            <person name="Mondo S."/>
            <person name="Pangilinan J."/>
            <person name="Riley R."/>
            <person name="LaButti K."/>
            <person name="Andreopoulos B."/>
            <person name="Lipzen A."/>
            <person name="Chen C."/>
            <person name="Yanf M."/>
            <person name="Daum C."/>
            <person name="Ng V."/>
            <person name="Clum A."/>
            <person name="Steindorff A."/>
            <person name="Ohm R."/>
            <person name="Martin F."/>
            <person name="Silar P."/>
            <person name="Natvig D."/>
            <person name="Lalanne C."/>
            <person name="Gautier V."/>
            <person name="Ament-velasquez S.L."/>
            <person name="Kruys A."/>
            <person name="Hutchinson M.I."/>
            <person name="Powell A.J."/>
            <person name="Barry K."/>
            <person name="Miller A.N."/>
            <person name="Grigoriev I.V."/>
            <person name="Debuchy R."/>
            <person name="Gladieux P."/>
            <person name="Thoren M.H."/>
            <person name="Johannesson H."/>
        </authorList>
    </citation>
    <scope>NUCLEOTIDE SEQUENCE</scope>
    <source>
        <strain evidence="2">FGSC 1904</strain>
    </source>
</reference>
<keyword evidence="3" id="KW-1185">Reference proteome</keyword>
<gene>
    <name evidence="2" type="ORF">B0T20DRAFT_389290</name>
</gene>
<dbReference type="EMBL" id="JAUTDP010000002">
    <property type="protein sequence ID" value="KAK3401329.1"/>
    <property type="molecule type" value="Genomic_DNA"/>
</dbReference>
<feature type="region of interest" description="Disordered" evidence="1">
    <location>
        <begin position="447"/>
        <end position="474"/>
    </location>
</feature>
<accession>A0AAE0PK18</accession>
<evidence type="ECO:0000256" key="1">
    <source>
        <dbReference type="SAM" id="MobiDB-lite"/>
    </source>
</evidence>
<evidence type="ECO:0000313" key="2">
    <source>
        <dbReference type="EMBL" id="KAK3401329.1"/>
    </source>
</evidence>
<protein>
    <submittedName>
        <fullName evidence="2">Uncharacterized protein</fullName>
    </submittedName>
</protein>
<organism evidence="2 3">
    <name type="scientific">Sordaria brevicollis</name>
    <dbReference type="NCBI Taxonomy" id="83679"/>
    <lineage>
        <taxon>Eukaryota</taxon>
        <taxon>Fungi</taxon>
        <taxon>Dikarya</taxon>
        <taxon>Ascomycota</taxon>
        <taxon>Pezizomycotina</taxon>
        <taxon>Sordariomycetes</taxon>
        <taxon>Sordariomycetidae</taxon>
        <taxon>Sordariales</taxon>
        <taxon>Sordariaceae</taxon>
        <taxon>Sordaria</taxon>
    </lineage>
</organism>
<feature type="region of interest" description="Disordered" evidence="1">
    <location>
        <begin position="385"/>
        <end position="420"/>
    </location>
</feature>
<dbReference type="AlphaFoldDB" id="A0AAE0PK18"/>
<dbReference type="Proteomes" id="UP001281003">
    <property type="component" value="Unassembled WGS sequence"/>
</dbReference>